<proteinExistence type="predicted"/>
<name>A0A5R9DR48_9ACTN</name>
<evidence type="ECO:0000313" key="2">
    <source>
        <dbReference type="EMBL" id="TLQ38966.1"/>
    </source>
</evidence>
<keyword evidence="3" id="KW-1185">Reference proteome</keyword>
<dbReference type="Proteomes" id="UP000305921">
    <property type="component" value="Unassembled WGS sequence"/>
</dbReference>
<organism evidence="2 3">
    <name type="scientific">Streptomyces marianii</name>
    <dbReference type="NCBI Taxonomy" id="1817406"/>
    <lineage>
        <taxon>Bacteria</taxon>
        <taxon>Bacillati</taxon>
        <taxon>Actinomycetota</taxon>
        <taxon>Actinomycetes</taxon>
        <taxon>Kitasatosporales</taxon>
        <taxon>Streptomycetaceae</taxon>
        <taxon>Streptomyces</taxon>
    </lineage>
</organism>
<evidence type="ECO:0000313" key="3">
    <source>
        <dbReference type="Proteomes" id="UP000305921"/>
    </source>
</evidence>
<protein>
    <submittedName>
        <fullName evidence="2">Uncharacterized protein</fullName>
    </submittedName>
</protein>
<sequence length="79" mass="8288">MLPNHHRLKGGALLLGATGPGERGPFGVWPTDDVLGDDQEHEGMLALPIPCPADQIPDAMDTEAFTAPLPSGILQADPH</sequence>
<accession>A0A5R9DR48</accession>
<dbReference type="AlphaFoldDB" id="A0A5R9DR48"/>
<evidence type="ECO:0000256" key="1">
    <source>
        <dbReference type="SAM" id="MobiDB-lite"/>
    </source>
</evidence>
<gene>
    <name evidence="2" type="ORF">FEF34_39810</name>
</gene>
<dbReference type="EMBL" id="VAWE01000003">
    <property type="protein sequence ID" value="TLQ38966.1"/>
    <property type="molecule type" value="Genomic_DNA"/>
</dbReference>
<dbReference type="OrthoDB" id="4213129at2"/>
<reference evidence="2 3" key="1">
    <citation type="submission" date="2019-05" db="EMBL/GenBank/DDBJ databases">
        <title>Streptomyces marianii sp. nov., a novel marine actinomycete from southern coast of India.</title>
        <authorList>
            <person name="Iniyan A.M."/>
            <person name="Wink J."/>
            <person name="Ramprasad E."/>
            <person name="Ramana C.V."/>
            <person name="Bunk B."/>
            <person name="Sproer C."/>
            <person name="Joseph F.-J.R.S."/>
            <person name="Vincent S.G.P."/>
        </authorList>
    </citation>
    <scope>NUCLEOTIDE SEQUENCE [LARGE SCALE GENOMIC DNA]</scope>
    <source>
        <strain evidence="2 3">ICN19</strain>
    </source>
</reference>
<comment type="caution">
    <text evidence="2">The sequence shown here is derived from an EMBL/GenBank/DDBJ whole genome shotgun (WGS) entry which is preliminary data.</text>
</comment>
<feature type="region of interest" description="Disordered" evidence="1">
    <location>
        <begin position="1"/>
        <end position="37"/>
    </location>
</feature>